<evidence type="ECO:0000256" key="5">
    <source>
        <dbReference type="ARBA" id="ARBA00022898"/>
    </source>
</evidence>
<gene>
    <name evidence="6 8" type="primary">glyA</name>
    <name evidence="8" type="ORF">LG35_05870</name>
</gene>
<dbReference type="PIRSF" id="PIRSF000412">
    <property type="entry name" value="SHMT"/>
    <property type="match status" value="1"/>
</dbReference>
<evidence type="ECO:0000256" key="6">
    <source>
        <dbReference type="HAMAP-Rule" id="MF_00051"/>
    </source>
</evidence>
<evidence type="ECO:0000313" key="8">
    <source>
        <dbReference type="EMBL" id="KHE42080.1"/>
    </source>
</evidence>
<comment type="cofactor">
    <cofactor evidence="1 6">
        <name>pyridoxal 5'-phosphate</name>
        <dbReference type="ChEBI" id="CHEBI:597326"/>
    </cofactor>
</comment>
<feature type="domain" description="Serine hydroxymethyltransferase-like" evidence="7">
    <location>
        <begin position="2"/>
        <end position="393"/>
    </location>
</feature>
<dbReference type="PANTHER" id="PTHR11680:SF35">
    <property type="entry name" value="SERINE HYDROXYMETHYLTRANSFERASE 1"/>
    <property type="match status" value="1"/>
</dbReference>
<feature type="modified residue" description="N6-(pyridoxal phosphate)lysine" evidence="6">
    <location>
        <position position="222"/>
    </location>
</feature>
<dbReference type="RefSeq" id="WP_035473339.1">
    <property type="nucleotide sequence ID" value="NZ_JRGF01000006.1"/>
</dbReference>
<keyword evidence="5 6" id="KW-0663">Pyridoxal phosphate</keyword>
<name>A0ABR4YIJ6_9BACT</name>
<evidence type="ECO:0000259" key="7">
    <source>
        <dbReference type="Pfam" id="PF00464"/>
    </source>
</evidence>
<keyword evidence="6" id="KW-0963">Cytoplasm</keyword>
<dbReference type="EMBL" id="JRGF01000006">
    <property type="protein sequence ID" value="KHE42080.1"/>
    <property type="molecule type" value="Genomic_DNA"/>
</dbReference>
<accession>A0ABR4YIJ6</accession>
<dbReference type="InterPro" id="IPR039429">
    <property type="entry name" value="SHMT-like_dom"/>
</dbReference>
<protein>
    <recommendedName>
        <fullName evidence="6">Serine hydroxymethyltransferase</fullName>
        <shortName evidence="6">SHMT</shortName>
        <shortName evidence="6">Serine methylase</shortName>
        <ecNumber evidence="6">2.1.2.1</ecNumber>
    </recommendedName>
</protein>
<comment type="pathway">
    <text evidence="6">One-carbon metabolism; tetrahydrofolate interconversion.</text>
</comment>
<dbReference type="InterPro" id="IPR019798">
    <property type="entry name" value="Ser_HO-MeTrfase_PLP_BS"/>
</dbReference>
<evidence type="ECO:0000256" key="4">
    <source>
        <dbReference type="ARBA" id="ARBA00022679"/>
    </source>
</evidence>
<dbReference type="PANTHER" id="PTHR11680">
    <property type="entry name" value="SERINE HYDROXYMETHYLTRANSFERASE"/>
    <property type="match status" value="1"/>
</dbReference>
<comment type="caution">
    <text evidence="6">Lacks conserved residue(s) required for the propagation of feature annotation.</text>
</comment>
<dbReference type="InterPro" id="IPR015422">
    <property type="entry name" value="PyrdxlP-dep_Trfase_small"/>
</dbReference>
<comment type="function">
    <text evidence="6">Catalyzes the reversible interconversion of serine and glycine with tetrahydrofolate (THF) serving as the one-carbon carrier. This reaction serves as the major source of one-carbon groups required for the biosynthesis of purines, thymidylate, methionine, and other important biomolecules. Also exhibits THF-independent aldolase activity toward beta-hydroxyamino acids, producing glycine and aldehydes, via a retro-aldol mechanism.</text>
</comment>
<dbReference type="Pfam" id="PF00464">
    <property type="entry name" value="SHMT"/>
    <property type="match status" value="1"/>
</dbReference>
<evidence type="ECO:0000256" key="2">
    <source>
        <dbReference type="ARBA" id="ARBA00006376"/>
    </source>
</evidence>
<dbReference type="InterPro" id="IPR001085">
    <property type="entry name" value="Ser_HO-MeTrfase"/>
</dbReference>
<comment type="pathway">
    <text evidence="6">Amino-acid biosynthesis; glycine biosynthesis; glycine from L-serine: step 1/1.</text>
</comment>
<dbReference type="GO" id="GO:0004372">
    <property type="term" value="F:glycine hydroxymethyltransferase activity"/>
    <property type="evidence" value="ECO:0007669"/>
    <property type="project" value="UniProtKB-EC"/>
</dbReference>
<keyword evidence="6" id="KW-0028">Amino-acid biosynthesis</keyword>
<comment type="subcellular location">
    <subcellularLocation>
        <location evidence="6">Cytoplasm</location>
    </subcellularLocation>
</comment>
<dbReference type="CDD" id="cd00378">
    <property type="entry name" value="SHMT"/>
    <property type="match status" value="1"/>
</dbReference>
<feature type="binding site" evidence="6">
    <location>
        <begin position="117"/>
        <end position="119"/>
    </location>
    <ligand>
        <name>(6S)-5,6,7,8-tetrahydrofolate</name>
        <dbReference type="ChEBI" id="CHEBI:57453"/>
    </ligand>
</feature>
<dbReference type="PROSITE" id="PS00096">
    <property type="entry name" value="SHMT"/>
    <property type="match status" value="1"/>
</dbReference>
<dbReference type="InterPro" id="IPR015424">
    <property type="entry name" value="PyrdxlP-dep_Trfase"/>
</dbReference>
<reference evidence="8 9" key="1">
    <citation type="submission" date="2014-09" db="EMBL/GenBank/DDBJ databases">
        <title>Alistipes sp. 627, sp. nov., a novel member of the family Rikenellaceae isolated from human faeces.</title>
        <authorList>
            <person name="Shkoporov A.N."/>
            <person name="Chaplin A.V."/>
            <person name="Motuzova O.V."/>
            <person name="Kafarskaia L.I."/>
            <person name="Khokhlova E.V."/>
            <person name="Efimov B.A."/>
        </authorList>
    </citation>
    <scope>NUCLEOTIDE SEQUENCE [LARGE SCALE GENOMIC DNA]</scope>
    <source>
        <strain evidence="8 9">627</strain>
    </source>
</reference>
<comment type="subunit">
    <text evidence="6">Homodimer.</text>
</comment>
<dbReference type="InterPro" id="IPR049943">
    <property type="entry name" value="Ser_HO-MeTrfase-like"/>
</dbReference>
<dbReference type="Gene3D" id="3.90.1150.10">
    <property type="entry name" value="Aspartate Aminotransferase, domain 1"/>
    <property type="match status" value="1"/>
</dbReference>
<dbReference type="Gene3D" id="3.40.640.10">
    <property type="entry name" value="Type I PLP-dependent aspartate aminotransferase-like (Major domain)"/>
    <property type="match status" value="1"/>
</dbReference>
<proteinExistence type="inferred from homology"/>
<dbReference type="Proteomes" id="UP000030889">
    <property type="component" value="Unassembled WGS sequence"/>
</dbReference>
<feature type="site" description="Plays an important role in substrate specificity" evidence="6">
    <location>
        <position position="221"/>
    </location>
</feature>
<dbReference type="EC" id="2.1.2.1" evidence="6"/>
<dbReference type="HAMAP" id="MF_00051">
    <property type="entry name" value="SHMT"/>
    <property type="match status" value="1"/>
</dbReference>
<keyword evidence="9" id="KW-1185">Reference proteome</keyword>
<dbReference type="InterPro" id="IPR015421">
    <property type="entry name" value="PyrdxlP-dep_Trfase_major"/>
</dbReference>
<dbReference type="NCBIfam" id="NF000586">
    <property type="entry name" value="PRK00011.1"/>
    <property type="match status" value="1"/>
</dbReference>
<keyword evidence="4 6" id="KW-0808">Transferase</keyword>
<keyword evidence="3 6" id="KW-0554">One-carbon metabolism</keyword>
<organism evidence="8 9">
    <name type="scientific">Alistipes inops</name>
    <dbReference type="NCBI Taxonomy" id="1501391"/>
    <lineage>
        <taxon>Bacteria</taxon>
        <taxon>Pseudomonadati</taxon>
        <taxon>Bacteroidota</taxon>
        <taxon>Bacteroidia</taxon>
        <taxon>Bacteroidales</taxon>
        <taxon>Rikenellaceae</taxon>
        <taxon>Alistipes</taxon>
    </lineage>
</organism>
<feature type="binding site" evidence="6">
    <location>
        <position position="113"/>
    </location>
    <ligand>
        <name>(6S)-5,6,7,8-tetrahydrofolate</name>
        <dbReference type="ChEBI" id="CHEBI:57453"/>
    </ligand>
</feature>
<comment type="caution">
    <text evidence="8">The sequence shown here is derived from an EMBL/GenBank/DDBJ whole genome shotgun (WGS) entry which is preliminary data.</text>
</comment>
<comment type="catalytic activity">
    <reaction evidence="6">
        <text>(6R)-5,10-methylene-5,6,7,8-tetrahydrofolate + glycine + H2O = (6S)-5,6,7,8-tetrahydrofolate + L-serine</text>
        <dbReference type="Rhea" id="RHEA:15481"/>
        <dbReference type="ChEBI" id="CHEBI:15377"/>
        <dbReference type="ChEBI" id="CHEBI:15636"/>
        <dbReference type="ChEBI" id="CHEBI:33384"/>
        <dbReference type="ChEBI" id="CHEBI:57305"/>
        <dbReference type="ChEBI" id="CHEBI:57453"/>
        <dbReference type="EC" id="2.1.2.1"/>
    </reaction>
</comment>
<feature type="binding site" evidence="6">
    <location>
        <begin position="363"/>
        <end position="365"/>
    </location>
    <ligand>
        <name>(6S)-5,6,7,8-tetrahydrofolate</name>
        <dbReference type="ChEBI" id="CHEBI:57453"/>
    </ligand>
</feature>
<evidence type="ECO:0000256" key="1">
    <source>
        <dbReference type="ARBA" id="ARBA00001933"/>
    </source>
</evidence>
<dbReference type="SUPFAM" id="SSF53383">
    <property type="entry name" value="PLP-dependent transferases"/>
    <property type="match status" value="1"/>
</dbReference>
<evidence type="ECO:0000256" key="3">
    <source>
        <dbReference type="ARBA" id="ARBA00022563"/>
    </source>
</evidence>
<comment type="similarity">
    <text evidence="2 6">Belongs to the SHMT family.</text>
</comment>
<evidence type="ECO:0000313" key="9">
    <source>
        <dbReference type="Proteomes" id="UP000030889"/>
    </source>
</evidence>
<sequence>MKRDNQVFDLIEQEKQRQLHGIELIASENFVSDEVMQAMGSVLTNKYAEGYPGARYYGGCQVVDKVEQLAIDRVCELYGAEYANVQPHSGAQANMAVFMAVLKPGDTFMGLDLAHGGHLSHGSPVNMSGILYKAVGYQVGQETGTIDYDAMEALAMEHKPKLIVGGASAYCREWDYERMRAIADKVGAILLIDMAHTAGLIAAGLLKNPVKYAHIVTSTTHKTLRGPRGGIILMGKDFDNPWGIKTPKGEIKKMSAVLNSAVFPGIQGGPLEHVIAAKAVAFGEALQPEYKEYQAQVKKNAAAMADAFMKRGYKLVSNGTDNHLMLIDLRTKFPEISGKKAERTLVEADITTNKNMVPFDSRSPFLTSGIRIGTPAITTRGLKEDKMDYIVSLIDRVLSDIDNPDTIAAVREEVHKLMADYPLFAW</sequence>